<reference evidence="1" key="1">
    <citation type="journal article" date="2018" name="Nat. Genet.">
        <title>Extensive intraspecific gene order and gene structural variations between Mo17 and other maize genomes.</title>
        <authorList>
            <person name="Sun S."/>
            <person name="Zhou Y."/>
            <person name="Chen J."/>
            <person name="Shi J."/>
            <person name="Zhao H."/>
            <person name="Zhao H."/>
            <person name="Song W."/>
            <person name="Zhang M."/>
            <person name="Cui Y."/>
            <person name="Dong X."/>
            <person name="Liu H."/>
            <person name="Ma X."/>
            <person name="Jiao Y."/>
            <person name="Wang B."/>
            <person name="Wei X."/>
            <person name="Stein J.C."/>
            <person name="Glaubitz J.C."/>
            <person name="Lu F."/>
            <person name="Yu G."/>
            <person name="Liang C."/>
            <person name="Fengler K."/>
            <person name="Li B."/>
            <person name="Rafalski A."/>
            <person name="Schnable P.S."/>
            <person name="Ware D.H."/>
            <person name="Buckler E.S."/>
            <person name="Lai J."/>
        </authorList>
    </citation>
    <scope>NUCLEOTIDE SEQUENCE [LARGE SCALE GENOMIC DNA]</scope>
    <source>
        <tissue evidence="1">Seedling</tissue>
    </source>
</reference>
<proteinExistence type="predicted"/>
<gene>
    <name evidence="1" type="ORF">Zm00014a_032624</name>
</gene>
<evidence type="ECO:0000313" key="1">
    <source>
        <dbReference type="EMBL" id="PWZ46240.1"/>
    </source>
</evidence>
<name>A0A3L6GCW8_MAIZE</name>
<dbReference type="Proteomes" id="UP000251960">
    <property type="component" value="Chromosome 10"/>
</dbReference>
<sequence>MCMRMGKLTEIA</sequence>
<comment type="caution">
    <text evidence="1">The sequence shown here is derived from an EMBL/GenBank/DDBJ whole genome shotgun (WGS) entry which is preliminary data.</text>
</comment>
<protein>
    <submittedName>
        <fullName evidence="1">Uncharacterized protein</fullName>
    </submittedName>
</protein>
<accession>A0A3L6GCW8</accession>
<organism evidence="1">
    <name type="scientific">Zea mays</name>
    <name type="common">Maize</name>
    <dbReference type="NCBI Taxonomy" id="4577"/>
    <lineage>
        <taxon>Eukaryota</taxon>
        <taxon>Viridiplantae</taxon>
        <taxon>Streptophyta</taxon>
        <taxon>Embryophyta</taxon>
        <taxon>Tracheophyta</taxon>
        <taxon>Spermatophyta</taxon>
        <taxon>Magnoliopsida</taxon>
        <taxon>Liliopsida</taxon>
        <taxon>Poales</taxon>
        <taxon>Poaceae</taxon>
        <taxon>PACMAD clade</taxon>
        <taxon>Panicoideae</taxon>
        <taxon>Andropogonodae</taxon>
        <taxon>Andropogoneae</taxon>
        <taxon>Tripsacinae</taxon>
        <taxon>Zea</taxon>
    </lineage>
</organism>
<dbReference type="EMBL" id="NCVQ01000002">
    <property type="protein sequence ID" value="PWZ46240.1"/>
    <property type="molecule type" value="Genomic_DNA"/>
</dbReference>